<evidence type="ECO:0000256" key="3">
    <source>
        <dbReference type="ARBA" id="ARBA00022723"/>
    </source>
</evidence>
<evidence type="ECO:0000259" key="7">
    <source>
        <dbReference type="Pfam" id="PF03328"/>
    </source>
</evidence>
<proteinExistence type="inferred from homology"/>
<reference evidence="8 9" key="1">
    <citation type="submission" date="2019-03" db="EMBL/GenBank/DDBJ databases">
        <title>Genomic Encyclopedia of Type Strains, Phase IV (KMG-IV): sequencing the most valuable type-strain genomes for metagenomic binning, comparative biology and taxonomic classification.</title>
        <authorList>
            <person name="Goeker M."/>
        </authorList>
    </citation>
    <scope>NUCLEOTIDE SEQUENCE [LARGE SCALE GENOMIC DNA]</scope>
    <source>
        <strain evidence="8 9">DSM 19345</strain>
    </source>
</reference>
<feature type="binding site" evidence="6">
    <location>
        <position position="131"/>
    </location>
    <ligand>
        <name>Mg(2+)</name>
        <dbReference type="ChEBI" id="CHEBI:18420"/>
    </ligand>
</feature>
<dbReference type="InterPro" id="IPR015813">
    <property type="entry name" value="Pyrv/PenolPyrv_kinase-like_dom"/>
</dbReference>
<evidence type="ECO:0000256" key="1">
    <source>
        <dbReference type="ARBA" id="ARBA00001946"/>
    </source>
</evidence>
<keyword evidence="4 6" id="KW-0460">Magnesium</keyword>
<gene>
    <name evidence="8" type="ORF">EDC22_102316</name>
</gene>
<sequence>MPLRSLLFVPGDSPRKFARAMQSGADALILDLEDSVAPDLKAQARDIAARLLAEARGQSGRPRLYVRVNALDTGLTDADLDAVIPHEPDGIVLPKSSKGADVMLLDAKVTTSEALAGIEDGRTRILAIVTETAASLFAIGTYDGSSARLEGMTWGGEDLSADIGAFSNRDAAGRYTDVYRLARALCLAGAAAAGVLPIDAVYTDFRDAKGLRRECDEAVRDGFVAKMAIHPDQVSVINEAFTPSEAAVREAEAVLRAMSEAGETGVASLDGQMIDRPHVRRAERILQRARSTGRLGRA</sequence>
<dbReference type="GO" id="GO:0016829">
    <property type="term" value="F:lyase activity"/>
    <property type="evidence" value="ECO:0007669"/>
    <property type="project" value="UniProtKB-KW"/>
</dbReference>
<evidence type="ECO:0000313" key="8">
    <source>
        <dbReference type="EMBL" id="TCT12631.1"/>
    </source>
</evidence>
<dbReference type="Pfam" id="PF03328">
    <property type="entry name" value="HpcH_HpaI"/>
    <property type="match status" value="1"/>
</dbReference>
<dbReference type="GO" id="GO:0000287">
    <property type="term" value="F:magnesium ion binding"/>
    <property type="evidence" value="ECO:0007669"/>
    <property type="project" value="TreeGrafter"/>
</dbReference>
<dbReference type="Proteomes" id="UP000295678">
    <property type="component" value="Unassembled WGS sequence"/>
</dbReference>
<dbReference type="InterPro" id="IPR011206">
    <property type="entry name" value="Citrate_lyase_beta/mcl1/mcl2"/>
</dbReference>
<dbReference type="SUPFAM" id="SSF51621">
    <property type="entry name" value="Phosphoenolpyruvate/pyruvate domain"/>
    <property type="match status" value="1"/>
</dbReference>
<keyword evidence="8" id="KW-0456">Lyase</keyword>
<dbReference type="EMBL" id="SMAK01000002">
    <property type="protein sequence ID" value="TCT12631.1"/>
    <property type="molecule type" value="Genomic_DNA"/>
</dbReference>
<evidence type="ECO:0000256" key="4">
    <source>
        <dbReference type="ARBA" id="ARBA00022842"/>
    </source>
</evidence>
<dbReference type="InterPro" id="IPR040442">
    <property type="entry name" value="Pyrv_kinase-like_dom_sf"/>
</dbReference>
<dbReference type="PANTHER" id="PTHR32308">
    <property type="entry name" value="LYASE BETA SUBUNIT, PUTATIVE (AFU_ORTHOLOGUE AFUA_4G13030)-RELATED"/>
    <property type="match status" value="1"/>
</dbReference>
<name>A0A4R3MG95_9HYPH</name>
<comment type="caution">
    <text evidence="8">The sequence shown here is derived from an EMBL/GenBank/DDBJ whole genome shotgun (WGS) entry which is preliminary data.</text>
</comment>
<dbReference type="InterPro" id="IPR005000">
    <property type="entry name" value="Aldolase/citrate-lyase_domain"/>
</dbReference>
<accession>A0A4R3MG95</accession>
<organism evidence="8 9">
    <name type="scientific">Tepidamorphus gemmatus</name>
    <dbReference type="NCBI Taxonomy" id="747076"/>
    <lineage>
        <taxon>Bacteria</taxon>
        <taxon>Pseudomonadati</taxon>
        <taxon>Pseudomonadota</taxon>
        <taxon>Alphaproteobacteria</taxon>
        <taxon>Hyphomicrobiales</taxon>
        <taxon>Tepidamorphaceae</taxon>
        <taxon>Tepidamorphus</taxon>
    </lineage>
</organism>
<comment type="similarity">
    <text evidence="2">Belongs to the HpcH/HpaI aldolase family.</text>
</comment>
<comment type="cofactor">
    <cofactor evidence="1">
        <name>Mg(2+)</name>
        <dbReference type="ChEBI" id="CHEBI:18420"/>
    </cofactor>
</comment>
<feature type="domain" description="HpcH/HpaI aldolase/citrate lyase" evidence="7">
    <location>
        <begin position="4"/>
        <end position="231"/>
    </location>
</feature>
<dbReference type="PANTHER" id="PTHR32308:SF0">
    <property type="entry name" value="HPCH_HPAI ALDOLASE_CITRATE LYASE DOMAIN-CONTAINING PROTEIN"/>
    <property type="match status" value="1"/>
</dbReference>
<feature type="binding site" evidence="6">
    <location>
        <position position="158"/>
    </location>
    <ligand>
        <name>Mg(2+)</name>
        <dbReference type="ChEBI" id="CHEBI:18420"/>
    </ligand>
</feature>
<evidence type="ECO:0000256" key="5">
    <source>
        <dbReference type="PIRSR" id="PIRSR015582-1"/>
    </source>
</evidence>
<dbReference type="PIRSF" id="PIRSF015582">
    <property type="entry name" value="Cit_lyase_B"/>
    <property type="match status" value="1"/>
</dbReference>
<dbReference type="Gene3D" id="3.20.20.60">
    <property type="entry name" value="Phosphoenolpyruvate-binding domains"/>
    <property type="match status" value="1"/>
</dbReference>
<dbReference type="GO" id="GO:0006107">
    <property type="term" value="P:oxaloacetate metabolic process"/>
    <property type="evidence" value="ECO:0007669"/>
    <property type="project" value="TreeGrafter"/>
</dbReference>
<evidence type="ECO:0000313" key="9">
    <source>
        <dbReference type="Proteomes" id="UP000295678"/>
    </source>
</evidence>
<feature type="binding site" evidence="5">
    <location>
        <position position="131"/>
    </location>
    <ligand>
        <name>substrate</name>
    </ligand>
</feature>
<keyword evidence="9" id="KW-1185">Reference proteome</keyword>
<protein>
    <submittedName>
        <fullName evidence="8">Citrate lyase subunit beta/citryl-CoA lyase</fullName>
    </submittedName>
</protein>
<evidence type="ECO:0000256" key="6">
    <source>
        <dbReference type="PIRSR" id="PIRSR015582-2"/>
    </source>
</evidence>
<feature type="binding site" evidence="5">
    <location>
        <position position="67"/>
    </location>
    <ligand>
        <name>substrate</name>
    </ligand>
</feature>
<keyword evidence="3 6" id="KW-0479">Metal-binding</keyword>
<evidence type="ECO:0000256" key="2">
    <source>
        <dbReference type="ARBA" id="ARBA00005568"/>
    </source>
</evidence>
<dbReference type="AlphaFoldDB" id="A0A4R3MG95"/>